<evidence type="ECO:0000256" key="1">
    <source>
        <dbReference type="SAM" id="SignalP"/>
    </source>
</evidence>
<evidence type="ECO:0000313" key="3">
    <source>
        <dbReference type="Proteomes" id="UP000799770"/>
    </source>
</evidence>
<dbReference type="SUPFAM" id="SSF49870">
    <property type="entry name" value="Osmotin, thaumatin-like protein"/>
    <property type="match status" value="1"/>
</dbReference>
<dbReference type="AlphaFoldDB" id="A0A6A5YM02"/>
<feature type="chain" id="PRO_5025632220" evidence="1">
    <location>
        <begin position="17"/>
        <end position="214"/>
    </location>
</feature>
<reference evidence="2" key="1">
    <citation type="journal article" date="2020" name="Stud. Mycol.">
        <title>101 Dothideomycetes genomes: a test case for predicting lifestyles and emergence of pathogens.</title>
        <authorList>
            <person name="Haridas S."/>
            <person name="Albert R."/>
            <person name="Binder M."/>
            <person name="Bloem J."/>
            <person name="Labutti K."/>
            <person name="Salamov A."/>
            <person name="Andreopoulos B."/>
            <person name="Baker S."/>
            <person name="Barry K."/>
            <person name="Bills G."/>
            <person name="Bluhm B."/>
            <person name="Cannon C."/>
            <person name="Castanera R."/>
            <person name="Culley D."/>
            <person name="Daum C."/>
            <person name="Ezra D."/>
            <person name="Gonzalez J."/>
            <person name="Henrissat B."/>
            <person name="Kuo A."/>
            <person name="Liang C."/>
            <person name="Lipzen A."/>
            <person name="Lutzoni F."/>
            <person name="Magnuson J."/>
            <person name="Mondo S."/>
            <person name="Nolan M."/>
            <person name="Ohm R."/>
            <person name="Pangilinan J."/>
            <person name="Park H.-J."/>
            <person name="Ramirez L."/>
            <person name="Alfaro M."/>
            <person name="Sun H."/>
            <person name="Tritt A."/>
            <person name="Yoshinaga Y."/>
            <person name="Zwiers L.-H."/>
            <person name="Turgeon B."/>
            <person name="Goodwin S."/>
            <person name="Spatafora J."/>
            <person name="Crous P."/>
            <person name="Grigoriev I."/>
        </authorList>
    </citation>
    <scope>NUCLEOTIDE SEQUENCE</scope>
    <source>
        <strain evidence="2">CBS 627.86</strain>
    </source>
</reference>
<dbReference type="InterPro" id="IPR006771">
    <property type="entry name" value="CetA-like"/>
</dbReference>
<feature type="signal peptide" evidence="1">
    <location>
        <begin position="1"/>
        <end position="16"/>
    </location>
</feature>
<protein>
    <submittedName>
        <fullName evidence="2">Uncharacterized protein</fullName>
    </submittedName>
</protein>
<organism evidence="2 3">
    <name type="scientific">Lophiotrema nucula</name>
    <dbReference type="NCBI Taxonomy" id="690887"/>
    <lineage>
        <taxon>Eukaryota</taxon>
        <taxon>Fungi</taxon>
        <taxon>Dikarya</taxon>
        <taxon>Ascomycota</taxon>
        <taxon>Pezizomycotina</taxon>
        <taxon>Dothideomycetes</taxon>
        <taxon>Pleosporomycetidae</taxon>
        <taxon>Pleosporales</taxon>
        <taxon>Lophiotremataceae</taxon>
        <taxon>Lophiotrema</taxon>
    </lineage>
</organism>
<dbReference type="EMBL" id="ML977348">
    <property type="protein sequence ID" value="KAF2108299.1"/>
    <property type="molecule type" value="Genomic_DNA"/>
</dbReference>
<evidence type="ECO:0000313" key="2">
    <source>
        <dbReference type="EMBL" id="KAF2108299.1"/>
    </source>
</evidence>
<gene>
    <name evidence="2" type="ORF">BDV96DRAFT_504648</name>
</gene>
<name>A0A6A5YM02_9PLEO</name>
<dbReference type="Gene3D" id="2.60.110.10">
    <property type="entry name" value="Thaumatin"/>
    <property type="match status" value="1"/>
</dbReference>
<accession>A0A6A5YM02</accession>
<sequence length="214" mass="23223">MLALLTALFLPVLALGAPRASPASPAPPAHTLNPSWKFQHHLPTKPGNAVIYNFCEYDLWMWATRGAKKGEVAQAPTMTKLPAGNAYAFDGLQPLCDGECGMSVKISKTEQQVDVTQFEYAVTANNMTYYDISFVDCVNGNDASKCPGWDQGLIVTGGEGWDASCERLECAAKEVCDKSAYFVSLDKFKGAIHPVRTCAAKWGLNYAACARNMK</sequence>
<dbReference type="Pfam" id="PF04681">
    <property type="entry name" value="Bys1"/>
    <property type="match status" value="1"/>
</dbReference>
<dbReference type="OrthoDB" id="5144514at2759"/>
<dbReference type="InterPro" id="IPR037176">
    <property type="entry name" value="Osmotin/thaumatin-like_sf"/>
</dbReference>
<keyword evidence="1" id="KW-0732">Signal</keyword>
<proteinExistence type="predicted"/>
<dbReference type="Proteomes" id="UP000799770">
    <property type="component" value="Unassembled WGS sequence"/>
</dbReference>
<keyword evidence="3" id="KW-1185">Reference proteome</keyword>